<evidence type="ECO:0000256" key="6">
    <source>
        <dbReference type="ARBA" id="ARBA00022827"/>
    </source>
</evidence>
<dbReference type="InterPro" id="IPR036188">
    <property type="entry name" value="FAD/NAD-bd_sf"/>
</dbReference>
<dbReference type="SUPFAM" id="SSF55424">
    <property type="entry name" value="FAD/NAD-linked reductases, dimerisation (C-terminal) domain"/>
    <property type="match status" value="1"/>
</dbReference>
<dbReference type="PANTHER" id="PTHR43557">
    <property type="entry name" value="APOPTOSIS-INDUCING FACTOR 1"/>
    <property type="match status" value="1"/>
</dbReference>
<evidence type="ECO:0000313" key="12">
    <source>
        <dbReference type="Proteomes" id="UP000215335"/>
    </source>
</evidence>
<dbReference type="OrthoDB" id="432169at2759"/>
<proteinExistence type="inferred from homology"/>
<keyword evidence="4" id="KW-0001">2Fe-2S</keyword>
<dbReference type="FunFam" id="2.102.10.10:FF:000003">
    <property type="entry name" value="apoptosis-inducing factor 3 isoform X2"/>
    <property type="match status" value="1"/>
</dbReference>
<dbReference type="EMBL" id="NNAY01001962">
    <property type="protein sequence ID" value="OXU22439.1"/>
    <property type="molecule type" value="Genomic_DNA"/>
</dbReference>
<dbReference type="GO" id="GO:0046872">
    <property type="term" value="F:metal ion binding"/>
    <property type="evidence" value="ECO:0007669"/>
    <property type="project" value="UniProtKB-KW"/>
</dbReference>
<dbReference type="Proteomes" id="UP000215335">
    <property type="component" value="Unassembled WGS sequence"/>
</dbReference>
<dbReference type="InterPro" id="IPR023753">
    <property type="entry name" value="FAD/NAD-binding_dom"/>
</dbReference>
<dbReference type="STRING" id="543379.A0A232EVQ9"/>
<evidence type="ECO:0000256" key="1">
    <source>
        <dbReference type="ARBA" id="ARBA00001974"/>
    </source>
</evidence>
<evidence type="ECO:0000256" key="7">
    <source>
        <dbReference type="ARBA" id="ARBA00023002"/>
    </source>
</evidence>
<evidence type="ECO:0000259" key="10">
    <source>
        <dbReference type="PROSITE" id="PS51296"/>
    </source>
</evidence>
<organism evidence="11 12">
    <name type="scientific">Trichomalopsis sarcophagae</name>
    <dbReference type="NCBI Taxonomy" id="543379"/>
    <lineage>
        <taxon>Eukaryota</taxon>
        <taxon>Metazoa</taxon>
        <taxon>Ecdysozoa</taxon>
        <taxon>Arthropoda</taxon>
        <taxon>Hexapoda</taxon>
        <taxon>Insecta</taxon>
        <taxon>Pterygota</taxon>
        <taxon>Neoptera</taxon>
        <taxon>Endopterygota</taxon>
        <taxon>Hymenoptera</taxon>
        <taxon>Apocrita</taxon>
        <taxon>Proctotrupomorpha</taxon>
        <taxon>Chalcidoidea</taxon>
        <taxon>Pteromalidae</taxon>
        <taxon>Pteromalinae</taxon>
        <taxon>Trichomalopsis</taxon>
    </lineage>
</organism>
<keyword evidence="3" id="KW-0285">Flavoprotein</keyword>
<gene>
    <name evidence="11" type="ORF">TSAR_009981</name>
</gene>
<protein>
    <recommendedName>
        <fullName evidence="10">Rieske domain-containing protein</fullName>
    </recommendedName>
</protein>
<dbReference type="PRINTS" id="PR00411">
    <property type="entry name" value="PNDRDTASEI"/>
</dbReference>
<keyword evidence="7" id="KW-0560">Oxidoreductase</keyword>
<name>A0A232EVQ9_9HYME</name>
<dbReference type="Gene3D" id="2.102.10.10">
    <property type="entry name" value="Rieske [2Fe-2S] iron-sulphur domain"/>
    <property type="match status" value="1"/>
</dbReference>
<keyword evidence="9" id="KW-0411">Iron-sulfur</keyword>
<sequence length="587" mass="65545">MSDGDYVEDVVCKETDIQENEMKIFSLGKDGGEVLLIKQKGELHAIGTKCTHYGAKLNTGALGEGRVRCPWHGACFNIKNGDIEDYPGLDSLPCYKVSVANGQVRVRAKHSDLLANKRIKDMCKLKQDHPETVVIVGGGPAATTCVETLRQEGFQGRIVMVCKEDALPYDRILVSKTLNLDPQQKALRPQSFYDEHDIETKLKNAATSLDIKRQIVTLSDGEELHYNHLFIATGSKPKKPDLPGVTLQNINVIRNYTDNHKVNKELGSDKHVVCLGLGFIGMEMAATCVDKAASVTVIGRDPTPFQHVFGKDIGSRIKKQFEEKGIKFIYETSINRFLPKEDNPDVVGTVELKDGRILPADIVILGIGSTLYTRWMKDSGVNLLDDGSVQVDKYMRTNIPNIYAGGDIVYAPVYCAGISAAIGHFALAHYHGKIAAMNICKKETPLRAVPFFWTMLFGKGYRYAGYGKPDKIKIHGSLEDMKFFAYYFKDGKVVGMSSSGRDPIVSDFANLLYEGKTLTEEEVEKDPTAWMRNKPQDLQVSVQSLAKPLQQREYHTLAFQRLTVRNYSCVQLKIYSKLLRNVHRVLL</sequence>
<dbReference type="Gene3D" id="3.50.50.60">
    <property type="entry name" value="FAD/NAD(P)-binding domain"/>
    <property type="match status" value="2"/>
</dbReference>
<dbReference type="SUPFAM" id="SSF51905">
    <property type="entry name" value="FAD/NAD(P)-binding domain"/>
    <property type="match status" value="1"/>
</dbReference>
<comment type="similarity">
    <text evidence="2">Belongs to the FAD-dependent oxidoreductase family.</text>
</comment>
<dbReference type="PROSITE" id="PS51296">
    <property type="entry name" value="RIESKE"/>
    <property type="match status" value="1"/>
</dbReference>
<evidence type="ECO:0000256" key="5">
    <source>
        <dbReference type="ARBA" id="ARBA00022723"/>
    </source>
</evidence>
<dbReference type="Pfam" id="PF07992">
    <property type="entry name" value="Pyr_redox_2"/>
    <property type="match status" value="1"/>
</dbReference>
<dbReference type="GO" id="GO:0005737">
    <property type="term" value="C:cytoplasm"/>
    <property type="evidence" value="ECO:0007669"/>
    <property type="project" value="TreeGrafter"/>
</dbReference>
<dbReference type="Gene3D" id="3.30.390.30">
    <property type="match status" value="1"/>
</dbReference>
<reference evidence="11 12" key="1">
    <citation type="journal article" date="2017" name="Curr. Biol.">
        <title>The Evolution of Venom by Co-option of Single-Copy Genes.</title>
        <authorList>
            <person name="Martinson E.O."/>
            <person name="Mrinalini"/>
            <person name="Kelkar Y.D."/>
            <person name="Chang C.H."/>
            <person name="Werren J.H."/>
        </authorList>
    </citation>
    <scope>NUCLEOTIDE SEQUENCE [LARGE SCALE GENOMIC DNA]</scope>
    <source>
        <strain evidence="11 12">Alberta</strain>
        <tissue evidence="11">Whole body</tissue>
    </source>
</reference>
<dbReference type="PRINTS" id="PR00368">
    <property type="entry name" value="FADPNR"/>
</dbReference>
<dbReference type="CDD" id="cd03478">
    <property type="entry name" value="Rieske_AIFL_N"/>
    <property type="match status" value="1"/>
</dbReference>
<dbReference type="GO" id="GO:0051537">
    <property type="term" value="F:2 iron, 2 sulfur cluster binding"/>
    <property type="evidence" value="ECO:0007669"/>
    <property type="project" value="UniProtKB-KW"/>
</dbReference>
<evidence type="ECO:0000313" key="11">
    <source>
        <dbReference type="EMBL" id="OXU22439.1"/>
    </source>
</evidence>
<dbReference type="InterPro" id="IPR017941">
    <property type="entry name" value="Rieske_2Fe-2S"/>
</dbReference>
<comment type="caution">
    <text evidence="11">The sequence shown here is derived from an EMBL/GenBank/DDBJ whole genome shotgun (WGS) entry which is preliminary data.</text>
</comment>
<keyword evidence="5" id="KW-0479">Metal-binding</keyword>
<evidence type="ECO:0000256" key="8">
    <source>
        <dbReference type="ARBA" id="ARBA00023004"/>
    </source>
</evidence>
<dbReference type="InterPro" id="IPR036922">
    <property type="entry name" value="Rieske_2Fe-2S_sf"/>
</dbReference>
<dbReference type="InterPro" id="IPR050446">
    <property type="entry name" value="FAD-oxidoreductase/Apoptosis"/>
</dbReference>
<dbReference type="GO" id="GO:0016651">
    <property type="term" value="F:oxidoreductase activity, acting on NAD(P)H"/>
    <property type="evidence" value="ECO:0007669"/>
    <property type="project" value="TreeGrafter"/>
</dbReference>
<feature type="domain" description="Rieske" evidence="10">
    <location>
        <begin position="9"/>
        <end position="106"/>
    </location>
</feature>
<accession>A0A232EVQ9</accession>
<evidence type="ECO:0000256" key="2">
    <source>
        <dbReference type="ARBA" id="ARBA00006442"/>
    </source>
</evidence>
<dbReference type="AlphaFoldDB" id="A0A232EVQ9"/>
<keyword evidence="12" id="KW-1185">Reference proteome</keyword>
<keyword evidence="8" id="KW-0408">Iron</keyword>
<dbReference type="Pfam" id="PF00355">
    <property type="entry name" value="Rieske"/>
    <property type="match status" value="1"/>
</dbReference>
<evidence type="ECO:0000256" key="3">
    <source>
        <dbReference type="ARBA" id="ARBA00022630"/>
    </source>
</evidence>
<dbReference type="PANTHER" id="PTHR43557:SF2">
    <property type="entry name" value="RIESKE DOMAIN-CONTAINING PROTEIN-RELATED"/>
    <property type="match status" value="1"/>
</dbReference>
<evidence type="ECO:0000256" key="4">
    <source>
        <dbReference type="ARBA" id="ARBA00022714"/>
    </source>
</evidence>
<dbReference type="InterPro" id="IPR016156">
    <property type="entry name" value="FAD/NAD-linked_Rdtase_dimer_sf"/>
</dbReference>
<evidence type="ECO:0000256" key="9">
    <source>
        <dbReference type="ARBA" id="ARBA00023014"/>
    </source>
</evidence>
<comment type="cofactor">
    <cofactor evidence="1">
        <name>FAD</name>
        <dbReference type="ChEBI" id="CHEBI:57692"/>
    </cofactor>
</comment>
<dbReference type="SUPFAM" id="SSF50022">
    <property type="entry name" value="ISP domain"/>
    <property type="match status" value="1"/>
</dbReference>
<keyword evidence="6" id="KW-0274">FAD</keyword>